<keyword evidence="2" id="KW-1185">Reference proteome</keyword>
<reference evidence="1 2" key="1">
    <citation type="submission" date="2024-08" db="EMBL/GenBank/DDBJ databases">
        <title>Gnathostoma spinigerum genome.</title>
        <authorList>
            <person name="Gonzalez-Bertolin B."/>
            <person name="Monzon S."/>
            <person name="Zaballos A."/>
            <person name="Jimenez P."/>
            <person name="Dekumyoy P."/>
            <person name="Varona S."/>
            <person name="Cuesta I."/>
            <person name="Sumanam S."/>
            <person name="Adisakwattana P."/>
            <person name="Gasser R.B."/>
            <person name="Hernandez-Gonzalez A."/>
            <person name="Young N.D."/>
            <person name="Perteguer M.J."/>
        </authorList>
    </citation>
    <scope>NUCLEOTIDE SEQUENCE [LARGE SCALE GENOMIC DNA]</scope>
    <source>
        <strain evidence="1">AL3</strain>
        <tissue evidence="1">Liver</tissue>
    </source>
</reference>
<evidence type="ECO:0000313" key="1">
    <source>
        <dbReference type="EMBL" id="MFH4984057.1"/>
    </source>
</evidence>
<organism evidence="1 2">
    <name type="scientific">Gnathostoma spinigerum</name>
    <dbReference type="NCBI Taxonomy" id="75299"/>
    <lineage>
        <taxon>Eukaryota</taxon>
        <taxon>Metazoa</taxon>
        <taxon>Ecdysozoa</taxon>
        <taxon>Nematoda</taxon>
        <taxon>Chromadorea</taxon>
        <taxon>Rhabditida</taxon>
        <taxon>Spirurina</taxon>
        <taxon>Gnathostomatomorpha</taxon>
        <taxon>Gnathostomatoidea</taxon>
        <taxon>Gnathostomatidae</taxon>
        <taxon>Gnathostoma</taxon>
    </lineage>
</organism>
<gene>
    <name evidence="1" type="ORF">AB6A40_010766</name>
</gene>
<evidence type="ECO:0008006" key="3">
    <source>
        <dbReference type="Google" id="ProtNLM"/>
    </source>
</evidence>
<name>A0ABD6EY95_9BILA</name>
<proteinExistence type="predicted"/>
<dbReference type="PANTHER" id="PTHR19446">
    <property type="entry name" value="REVERSE TRANSCRIPTASES"/>
    <property type="match status" value="1"/>
</dbReference>
<sequence length="319" mass="37912">MWTWVAPNAAKKNEIDYISVDTRRILRDVEVVPSLNVDSDHRLLRAGVSIHIEVENRILHLQRRHRHREIVTKRLQNEVDKADWSMLEDIDHDYAKLVSTLQRCTKVAEVCRSRKESRLSRETKELLEKRRMMRRHPQNNVEYNTLSKFTRRKLREDLENYRNMRLMEAAEKRLSIKRCKLSLLMWTDMIMAMKNEDGQRETRREEINEICKRFNSNLFRSRVTISPPNLLEDLDPPPSVLISEVRNALKQMPTGKIPGKDDITVEVLYAGGYTLWRALAKRFNTYMAQCKIPSDWKSSKTILLYKKGDREDFKNYRPI</sequence>
<comment type="caution">
    <text evidence="1">The sequence shown here is derived from an EMBL/GenBank/DDBJ whole genome shotgun (WGS) entry which is preliminary data.</text>
</comment>
<accession>A0ABD6EY95</accession>
<dbReference type="EMBL" id="JBGFUD010015054">
    <property type="protein sequence ID" value="MFH4984057.1"/>
    <property type="molecule type" value="Genomic_DNA"/>
</dbReference>
<feature type="non-terminal residue" evidence="1">
    <location>
        <position position="319"/>
    </location>
</feature>
<dbReference type="Proteomes" id="UP001608902">
    <property type="component" value="Unassembled WGS sequence"/>
</dbReference>
<evidence type="ECO:0000313" key="2">
    <source>
        <dbReference type="Proteomes" id="UP001608902"/>
    </source>
</evidence>
<protein>
    <recommendedName>
        <fullName evidence="3">Reverse transcriptase</fullName>
    </recommendedName>
</protein>
<dbReference type="AlphaFoldDB" id="A0ABD6EY95"/>